<dbReference type="SMART" id="SM00278">
    <property type="entry name" value="HhH1"/>
    <property type="match status" value="3"/>
</dbReference>
<dbReference type="Gene3D" id="2.40.50.140">
    <property type="entry name" value="Nucleic acid-binding proteins"/>
    <property type="match status" value="1"/>
</dbReference>
<feature type="binding site" evidence="12">
    <location>
        <begin position="47"/>
        <end position="51"/>
    </location>
    <ligand>
        <name>NAD(+)</name>
        <dbReference type="ChEBI" id="CHEBI:57540"/>
    </ligand>
</feature>
<dbReference type="Pfam" id="PF12826">
    <property type="entry name" value="HHH_2"/>
    <property type="match status" value="1"/>
</dbReference>
<feature type="binding site" evidence="12">
    <location>
        <position position="341"/>
    </location>
    <ligand>
        <name>NAD(+)</name>
        <dbReference type="ChEBI" id="CHEBI:57540"/>
    </ligand>
</feature>
<dbReference type="InterPro" id="IPR010994">
    <property type="entry name" value="RuvA_2-like"/>
</dbReference>
<feature type="active site" description="N6-AMP-lysine intermediate" evidence="12">
    <location>
        <position position="135"/>
    </location>
</feature>
<evidence type="ECO:0000256" key="11">
    <source>
        <dbReference type="ARBA" id="ARBA00034005"/>
    </source>
</evidence>
<keyword evidence="6 12" id="KW-0862">Zinc</keyword>
<proteinExistence type="inferred from homology"/>
<evidence type="ECO:0000256" key="8">
    <source>
        <dbReference type="ARBA" id="ARBA00023027"/>
    </source>
</evidence>
<dbReference type="PROSITE" id="PS01055">
    <property type="entry name" value="DNA_LIGASE_N1"/>
    <property type="match status" value="1"/>
</dbReference>
<gene>
    <name evidence="12" type="primary">ligA</name>
    <name evidence="15" type="ORF">QE399_003367</name>
</gene>
<protein>
    <recommendedName>
        <fullName evidence="12 13">DNA ligase</fullName>
        <ecNumber evidence="12 13">6.5.1.2</ecNumber>
    </recommendedName>
    <alternativeName>
        <fullName evidence="12">Polydeoxyribonucleotide synthase [NAD(+)]</fullName>
    </alternativeName>
</protein>
<dbReference type="InterPro" id="IPR001357">
    <property type="entry name" value="BRCT_dom"/>
</dbReference>
<dbReference type="PANTHER" id="PTHR23389">
    <property type="entry name" value="CHROMOSOME TRANSMISSION FIDELITY FACTOR 18"/>
    <property type="match status" value="1"/>
</dbReference>
<keyword evidence="9 12" id="KW-0234">DNA repair</keyword>
<dbReference type="Pfam" id="PF03119">
    <property type="entry name" value="DNA_ligase_ZBD"/>
    <property type="match status" value="1"/>
</dbReference>
<comment type="caution">
    <text evidence="12">Lacks conserved residue(s) required for the propagation of feature annotation.</text>
</comment>
<keyword evidence="7 12" id="KW-0460">Magnesium</keyword>
<feature type="binding site" evidence="12">
    <location>
        <begin position="96"/>
        <end position="97"/>
    </location>
    <ligand>
        <name>NAD(+)</name>
        <dbReference type="ChEBI" id="CHEBI:57540"/>
    </ligand>
</feature>
<dbReference type="Proteomes" id="UP001267710">
    <property type="component" value="Unassembled WGS sequence"/>
</dbReference>
<dbReference type="PIRSF" id="PIRSF001604">
    <property type="entry name" value="LigA"/>
    <property type="match status" value="1"/>
</dbReference>
<dbReference type="SMART" id="SM00532">
    <property type="entry name" value="LIGANc"/>
    <property type="match status" value="1"/>
</dbReference>
<evidence type="ECO:0000256" key="7">
    <source>
        <dbReference type="ARBA" id="ARBA00022842"/>
    </source>
</evidence>
<dbReference type="InterPro" id="IPR013840">
    <property type="entry name" value="DNAligase_N"/>
</dbReference>
<dbReference type="InterPro" id="IPR018239">
    <property type="entry name" value="DNA_ligase_AS"/>
</dbReference>
<dbReference type="Gene3D" id="6.20.10.30">
    <property type="match status" value="1"/>
</dbReference>
<dbReference type="SUPFAM" id="SSF47781">
    <property type="entry name" value="RuvA domain 2-like"/>
    <property type="match status" value="1"/>
</dbReference>
<keyword evidence="8 12" id="KW-0520">NAD</keyword>
<keyword evidence="5 12" id="KW-0227">DNA damage</keyword>
<dbReference type="InterPro" id="IPR041663">
    <property type="entry name" value="DisA/LigA_HHH"/>
</dbReference>
<evidence type="ECO:0000256" key="1">
    <source>
        <dbReference type="ARBA" id="ARBA00004067"/>
    </source>
</evidence>
<dbReference type="Gene3D" id="3.40.50.10190">
    <property type="entry name" value="BRCT domain"/>
    <property type="match status" value="1"/>
</dbReference>
<dbReference type="SUPFAM" id="SSF52113">
    <property type="entry name" value="BRCT domain"/>
    <property type="match status" value="1"/>
</dbReference>
<dbReference type="GO" id="GO:0003911">
    <property type="term" value="F:DNA ligase (NAD+) activity"/>
    <property type="evidence" value="ECO:0007669"/>
    <property type="project" value="UniProtKB-EC"/>
</dbReference>
<comment type="function">
    <text evidence="1 12">DNA ligase that catalyzes the formation of phosphodiester linkages between 5'-phosphoryl and 3'-hydroxyl groups in double-stranded DNA using NAD as a coenzyme and as the energy source for the reaction. It is essential for DNA replication and repair of damaged DNA.</text>
</comment>
<evidence type="ECO:0000256" key="13">
    <source>
        <dbReference type="RuleBase" id="RU000618"/>
    </source>
</evidence>
<dbReference type="EMBL" id="JAVIZX010000001">
    <property type="protein sequence ID" value="MDR6215678.1"/>
    <property type="molecule type" value="Genomic_DNA"/>
</dbReference>
<feature type="binding site" evidence="12">
    <location>
        <position position="133"/>
    </location>
    <ligand>
        <name>NAD(+)</name>
        <dbReference type="ChEBI" id="CHEBI:57540"/>
    </ligand>
</feature>
<evidence type="ECO:0000256" key="4">
    <source>
        <dbReference type="ARBA" id="ARBA00022723"/>
    </source>
</evidence>
<evidence type="ECO:0000313" key="16">
    <source>
        <dbReference type="Proteomes" id="UP001267710"/>
    </source>
</evidence>
<feature type="binding site" evidence="12">
    <location>
        <position position="156"/>
    </location>
    <ligand>
        <name>NAD(+)</name>
        <dbReference type="ChEBI" id="CHEBI:57540"/>
    </ligand>
</feature>
<keyword evidence="2 12" id="KW-0436">Ligase</keyword>
<evidence type="ECO:0000256" key="2">
    <source>
        <dbReference type="ARBA" id="ARBA00022598"/>
    </source>
</evidence>
<accession>A0ABU1IGJ6</accession>
<evidence type="ECO:0000259" key="14">
    <source>
        <dbReference type="PROSITE" id="PS50172"/>
    </source>
</evidence>
<evidence type="ECO:0000256" key="10">
    <source>
        <dbReference type="ARBA" id="ARBA00023211"/>
    </source>
</evidence>
<organism evidence="15 16">
    <name type="scientific">Paracidovorax wautersii</name>
    <dbReference type="NCBI Taxonomy" id="1177982"/>
    <lineage>
        <taxon>Bacteria</taxon>
        <taxon>Pseudomonadati</taxon>
        <taxon>Pseudomonadota</taxon>
        <taxon>Betaproteobacteria</taxon>
        <taxon>Burkholderiales</taxon>
        <taxon>Comamonadaceae</taxon>
        <taxon>Paracidovorax</taxon>
    </lineage>
</organism>
<dbReference type="NCBIfam" id="TIGR00575">
    <property type="entry name" value="dnlj"/>
    <property type="match status" value="1"/>
</dbReference>
<comment type="catalytic activity">
    <reaction evidence="11 12 13">
        <text>NAD(+) + (deoxyribonucleotide)n-3'-hydroxyl + 5'-phospho-(deoxyribonucleotide)m = (deoxyribonucleotide)n+m + AMP + beta-nicotinamide D-nucleotide.</text>
        <dbReference type="EC" id="6.5.1.2"/>
    </reaction>
</comment>
<dbReference type="SUPFAM" id="SSF50249">
    <property type="entry name" value="Nucleic acid-binding proteins"/>
    <property type="match status" value="1"/>
</dbReference>
<evidence type="ECO:0000256" key="5">
    <source>
        <dbReference type="ARBA" id="ARBA00022763"/>
    </source>
</evidence>
<keyword evidence="4 12" id="KW-0479">Metal-binding</keyword>
<keyword evidence="10 12" id="KW-0464">Manganese</keyword>
<dbReference type="PROSITE" id="PS50172">
    <property type="entry name" value="BRCT"/>
    <property type="match status" value="1"/>
</dbReference>
<name>A0ABU1IGJ6_9BURK</name>
<keyword evidence="3 12" id="KW-0235">DNA replication</keyword>
<feature type="binding site" evidence="12">
    <location>
        <position position="196"/>
    </location>
    <ligand>
        <name>NAD(+)</name>
        <dbReference type="ChEBI" id="CHEBI:57540"/>
    </ligand>
</feature>
<dbReference type="InterPro" id="IPR013839">
    <property type="entry name" value="DNAligase_adenylation"/>
</dbReference>
<dbReference type="InterPro" id="IPR004149">
    <property type="entry name" value="Znf_DNAligase_C4"/>
</dbReference>
<dbReference type="Pfam" id="PF14520">
    <property type="entry name" value="HHH_5"/>
    <property type="match status" value="1"/>
</dbReference>
<dbReference type="RefSeq" id="WP_309830502.1">
    <property type="nucleotide sequence ID" value="NZ_JAVIZX010000001.1"/>
</dbReference>
<dbReference type="SMART" id="SM00292">
    <property type="entry name" value="BRCT"/>
    <property type="match status" value="1"/>
</dbReference>
<dbReference type="InterPro" id="IPR036420">
    <property type="entry name" value="BRCT_dom_sf"/>
</dbReference>
<dbReference type="InterPro" id="IPR012340">
    <property type="entry name" value="NA-bd_OB-fold"/>
</dbReference>
<reference evidence="15 16" key="1">
    <citation type="submission" date="2023-08" db="EMBL/GenBank/DDBJ databases">
        <title>Functional and genomic diversity of the sorghum phyllosphere microbiome.</title>
        <authorList>
            <person name="Shade A."/>
        </authorList>
    </citation>
    <scope>NUCLEOTIDE SEQUENCE [LARGE SCALE GENOMIC DNA]</scope>
    <source>
        <strain evidence="15 16">SORGH_AS_0335</strain>
    </source>
</reference>
<dbReference type="Pfam" id="PF01653">
    <property type="entry name" value="DNA_ligase_aden"/>
    <property type="match status" value="1"/>
</dbReference>
<dbReference type="PROSITE" id="PS01056">
    <property type="entry name" value="DNA_LIGASE_N2"/>
    <property type="match status" value="1"/>
</dbReference>
<feature type="binding site" evidence="12">
    <location>
        <position position="492"/>
    </location>
    <ligand>
        <name>Zn(2+)</name>
        <dbReference type="ChEBI" id="CHEBI:29105"/>
    </ligand>
</feature>
<feature type="binding site" evidence="12">
    <location>
        <position position="468"/>
    </location>
    <ligand>
        <name>Zn(2+)</name>
        <dbReference type="ChEBI" id="CHEBI:29105"/>
    </ligand>
</feature>
<evidence type="ECO:0000256" key="6">
    <source>
        <dbReference type="ARBA" id="ARBA00022833"/>
    </source>
</evidence>
<dbReference type="PANTHER" id="PTHR23389:SF9">
    <property type="entry name" value="DNA LIGASE"/>
    <property type="match status" value="1"/>
</dbReference>
<keyword evidence="16" id="KW-1185">Reference proteome</keyword>
<comment type="similarity">
    <text evidence="12">Belongs to the NAD-dependent DNA ligase family. LigA subfamily.</text>
</comment>
<dbReference type="NCBIfam" id="NF005932">
    <property type="entry name" value="PRK07956.1"/>
    <property type="match status" value="1"/>
</dbReference>
<dbReference type="Gene3D" id="3.30.470.30">
    <property type="entry name" value="DNA ligase/mRNA capping enzyme"/>
    <property type="match status" value="1"/>
</dbReference>
<dbReference type="InterPro" id="IPR004150">
    <property type="entry name" value="NAD_DNA_ligase_OB"/>
</dbReference>
<evidence type="ECO:0000256" key="9">
    <source>
        <dbReference type="ARBA" id="ARBA00023204"/>
    </source>
</evidence>
<dbReference type="HAMAP" id="MF_01588">
    <property type="entry name" value="DNA_ligase_A"/>
    <property type="match status" value="1"/>
</dbReference>
<evidence type="ECO:0000256" key="3">
    <source>
        <dbReference type="ARBA" id="ARBA00022705"/>
    </source>
</evidence>
<evidence type="ECO:0000313" key="15">
    <source>
        <dbReference type="EMBL" id="MDR6215678.1"/>
    </source>
</evidence>
<feature type="domain" description="BRCT" evidence="14">
    <location>
        <begin position="651"/>
        <end position="723"/>
    </location>
</feature>
<dbReference type="InterPro" id="IPR001679">
    <property type="entry name" value="DNA_ligase"/>
</dbReference>
<comment type="caution">
    <text evidence="15">The sequence shown here is derived from an EMBL/GenBank/DDBJ whole genome shotgun (WGS) entry which is preliminary data.</text>
</comment>
<comment type="cofactor">
    <cofactor evidence="12">
        <name>Mg(2+)</name>
        <dbReference type="ChEBI" id="CHEBI:18420"/>
    </cofactor>
    <cofactor evidence="12">
        <name>Mn(2+)</name>
        <dbReference type="ChEBI" id="CHEBI:29035"/>
    </cofactor>
</comment>
<dbReference type="InterPro" id="IPR033136">
    <property type="entry name" value="DNA_ligase_CS"/>
</dbReference>
<dbReference type="Pfam" id="PF00533">
    <property type="entry name" value="BRCT"/>
    <property type="match status" value="1"/>
</dbReference>
<sequence>MADNLDLFSAPAQDGQAQAAIKIEELRAQLNAWAHQYYVLDAPTVPDAEYDRVFQQLQALEAAHPDLVTPDSPTQRVIGAVMEGLTPVRHQVPMLSIRTETDTEATGAETFDARVRRELKLPADAPPVEYVAEPKFDGLAMSLRYENGRLVQAATRGDGEVGEDVTHNIRTIRQIPLTLPTGKKHGVPPVLEVRGEVYMRRADFDALNERQREAGGKTFVNPRNAAAGAVRQLDSGIAAQRPLSFFAYGLGDITPAAEGGPDFATHYAMLQQLKAWGFPVAAQVRTVQGAAELVAFHQEVGASRDQLPYDIDGVVYKVNSLALQRQLGFVTREPRWAVAHKYPAQEMVTRVEGIDVQVGRTGKLTPVARLAPVFVGGVTVTNATLHNLFEIRKKGVRVGDQVIVRRAGDVIPEVVGAVPAALVPVAKELAGSDALVDEAAAADGTVPDATRAAPRQPYVPNFRMPRQCPICGSAVVREPGEMNHRCSGGLFCAAQRKEAILHFAARRAMDIEGLGDKLVDQLVEGNVIRTLPDLYRLGLTSLAALDRMAEKSAQNVLAALDKSKQTTLPRFLFGLGIRHVGEATAKDLARHFGSLDAIMGASVEQLLEVNDVGPIVAEAIHTFFAQPHNREVVEQLRACGVTWEEGAPAERATLPLAGLTVVITGTLPTLSRDEAKDLLEAAGAKVAGSVSKKTHYVVAGAEAGSKLTKAQELGITVLDEDGLRALLADGPAKEAG</sequence>
<dbReference type="SUPFAM" id="SSF56091">
    <property type="entry name" value="DNA ligase/mRNA capping enzyme, catalytic domain"/>
    <property type="match status" value="1"/>
</dbReference>
<dbReference type="Pfam" id="PF03120">
    <property type="entry name" value="OB_DNA_ligase"/>
    <property type="match status" value="1"/>
</dbReference>
<dbReference type="InterPro" id="IPR003583">
    <property type="entry name" value="Hlx-hairpin-Hlx_DNA-bd_motif"/>
</dbReference>
<feature type="binding site" evidence="12">
    <location>
        <position position="471"/>
    </location>
    <ligand>
        <name>Zn(2+)</name>
        <dbReference type="ChEBI" id="CHEBI:29105"/>
    </ligand>
</feature>
<dbReference type="EC" id="6.5.1.2" evidence="12 13"/>
<feature type="binding site" evidence="12">
    <location>
        <position position="317"/>
    </location>
    <ligand>
        <name>NAD(+)</name>
        <dbReference type="ChEBI" id="CHEBI:57540"/>
    </ligand>
</feature>
<dbReference type="Gene3D" id="1.10.287.610">
    <property type="entry name" value="Helix hairpin bin"/>
    <property type="match status" value="1"/>
</dbReference>
<dbReference type="Gene3D" id="1.10.150.20">
    <property type="entry name" value="5' to 3' exonuclease, C-terminal subdomain"/>
    <property type="match status" value="2"/>
</dbReference>
<evidence type="ECO:0000256" key="12">
    <source>
        <dbReference type="HAMAP-Rule" id="MF_01588"/>
    </source>
</evidence>
<dbReference type="CDD" id="cd00114">
    <property type="entry name" value="LIGANc"/>
    <property type="match status" value="1"/>
</dbReference>